<evidence type="ECO:0000256" key="6">
    <source>
        <dbReference type="ARBA" id="ARBA00023136"/>
    </source>
</evidence>
<comment type="subcellular location">
    <subcellularLocation>
        <location evidence="1">Membrane</location>
        <topology evidence="1">Multi-pass membrane protein</topology>
    </subcellularLocation>
</comment>
<dbReference type="GO" id="GO:0016757">
    <property type="term" value="F:glycosyltransferase activity"/>
    <property type="evidence" value="ECO:0007669"/>
    <property type="project" value="UniProtKB-KW"/>
</dbReference>
<keyword evidence="3 9" id="KW-0808">Transferase</keyword>
<evidence type="ECO:0000256" key="2">
    <source>
        <dbReference type="ARBA" id="ARBA00022676"/>
    </source>
</evidence>
<keyword evidence="4 7" id="KW-0812">Transmembrane</keyword>
<keyword evidence="5 7" id="KW-1133">Transmembrane helix</keyword>
<dbReference type="PANTHER" id="PTHR43867:SF2">
    <property type="entry name" value="CELLULOSE SYNTHASE CATALYTIC SUBUNIT A [UDP-FORMING]"/>
    <property type="match status" value="1"/>
</dbReference>
<keyword evidence="6 7" id="KW-0472">Membrane</keyword>
<proteinExistence type="predicted"/>
<dbReference type="InterPro" id="IPR050321">
    <property type="entry name" value="Glycosyltr_2/OpgH_subfam"/>
</dbReference>
<sequence length="505" mass="57665">MSLYLYLIVTFQHALEVLTVIVTVVILLSSLDDAFVDCYYWLREFYRWFWIRARYASLSAEALRAKPEVPIAIMVPAWQESDVIAAMLETSKTLIQYDSYRIFVGVYQNDPRTIQEVEDAVKRFSGVSMSIVPRDGPTSKADCLNVILGDILSYEERTGTHFGGIAMHDAEDVIHPYELRLFNYLLDRMDLIQLPVYSFQRSLTELVAGTYMDEFAEWHSKDLVVRESITGTVPSAGVSTCFSRRAISMLRADREGEVFSTSSLTEDYDIAFRLKKLGMREIFVRFPVRFTIETSNEISQPIRVERELPIATREFFPSDFRAAYRQRARWLLGIAFQGWSEHGWGATVGAKYFFLRDRKGLLTSPTAVLAYIVMFGLIAVEFLFSFVPPAERAPYWLLGTPTYGVLLSINIAFLINRIFQRMYFTTRIYGFGQGAMAGPRMLVSNILNFFAMLRASYVFIQHTVTGRSLVWDKTAHIYPIRKLSDAQALAVDATVPEPDRDPAAS</sequence>
<name>A0A345ZZH3_9HYPH</name>
<accession>A0A345ZZH3</accession>
<dbReference type="EMBL" id="CP031417">
    <property type="protein sequence ID" value="AXK82320.1"/>
    <property type="molecule type" value="Genomic_DNA"/>
</dbReference>
<dbReference type="OrthoDB" id="5294733at2"/>
<dbReference type="NCBIfam" id="NF011305">
    <property type="entry name" value="PRK14716.1-3"/>
    <property type="match status" value="1"/>
</dbReference>
<dbReference type="Pfam" id="PF13632">
    <property type="entry name" value="Glyco_trans_2_3"/>
    <property type="match status" value="1"/>
</dbReference>
<feature type="domain" description="Glycosyltransferase 2-like" evidence="8">
    <location>
        <begin position="165"/>
        <end position="379"/>
    </location>
</feature>
<keyword evidence="2" id="KW-0328">Glycosyltransferase</keyword>
<dbReference type="AlphaFoldDB" id="A0A345ZZH3"/>
<dbReference type="SUPFAM" id="SSF53448">
    <property type="entry name" value="Nucleotide-diphospho-sugar transferases"/>
    <property type="match status" value="1"/>
</dbReference>
<dbReference type="GO" id="GO:0016020">
    <property type="term" value="C:membrane"/>
    <property type="evidence" value="ECO:0007669"/>
    <property type="project" value="UniProtKB-SubCell"/>
</dbReference>
<evidence type="ECO:0000256" key="7">
    <source>
        <dbReference type="SAM" id="Phobius"/>
    </source>
</evidence>
<dbReference type="Gene3D" id="3.90.550.10">
    <property type="entry name" value="Spore Coat Polysaccharide Biosynthesis Protein SpsA, Chain A"/>
    <property type="match status" value="1"/>
</dbReference>
<feature type="transmembrane region" description="Helical" evidence="7">
    <location>
        <begin position="393"/>
        <end position="415"/>
    </location>
</feature>
<evidence type="ECO:0000256" key="5">
    <source>
        <dbReference type="ARBA" id="ARBA00022989"/>
    </source>
</evidence>
<protein>
    <submittedName>
        <fullName evidence="9">Glycosyl transferase family protein</fullName>
    </submittedName>
</protein>
<evidence type="ECO:0000313" key="10">
    <source>
        <dbReference type="Proteomes" id="UP000254889"/>
    </source>
</evidence>
<dbReference type="InterPro" id="IPR001173">
    <property type="entry name" value="Glyco_trans_2-like"/>
</dbReference>
<dbReference type="InterPro" id="IPR029044">
    <property type="entry name" value="Nucleotide-diphossugar_trans"/>
</dbReference>
<feature type="transmembrane region" description="Helical" evidence="7">
    <location>
        <begin position="368"/>
        <end position="387"/>
    </location>
</feature>
<reference evidence="9 10" key="1">
    <citation type="submission" date="2018-07" db="EMBL/GenBank/DDBJ databases">
        <authorList>
            <person name="Quirk P.G."/>
            <person name="Krulwich T.A."/>
        </authorList>
    </citation>
    <scope>NUCLEOTIDE SEQUENCE [LARGE SCALE GENOMIC DNA]</scope>
    <source>
        <strain evidence="9 10">CC-BB4</strain>
    </source>
</reference>
<evidence type="ECO:0000256" key="4">
    <source>
        <dbReference type="ARBA" id="ARBA00022692"/>
    </source>
</evidence>
<gene>
    <name evidence="9" type="ORF">DW352_18420</name>
</gene>
<evidence type="ECO:0000313" key="9">
    <source>
        <dbReference type="EMBL" id="AXK82320.1"/>
    </source>
</evidence>
<dbReference type="Proteomes" id="UP000254889">
    <property type="component" value="Chromosome"/>
</dbReference>
<keyword evidence="10" id="KW-1185">Reference proteome</keyword>
<feature type="transmembrane region" description="Helical" evidence="7">
    <location>
        <begin position="20"/>
        <end position="42"/>
    </location>
</feature>
<organism evidence="9 10">
    <name type="scientific">Pseudolabrys taiwanensis</name>
    <dbReference type="NCBI Taxonomy" id="331696"/>
    <lineage>
        <taxon>Bacteria</taxon>
        <taxon>Pseudomonadati</taxon>
        <taxon>Pseudomonadota</taxon>
        <taxon>Alphaproteobacteria</taxon>
        <taxon>Hyphomicrobiales</taxon>
        <taxon>Xanthobacteraceae</taxon>
        <taxon>Pseudolabrys</taxon>
    </lineage>
</organism>
<dbReference type="PANTHER" id="PTHR43867">
    <property type="entry name" value="CELLULOSE SYNTHASE CATALYTIC SUBUNIT A [UDP-FORMING]"/>
    <property type="match status" value="1"/>
</dbReference>
<evidence type="ECO:0000256" key="1">
    <source>
        <dbReference type="ARBA" id="ARBA00004141"/>
    </source>
</evidence>
<dbReference type="NCBIfam" id="NF012033">
    <property type="entry name" value="PRK15489.1"/>
    <property type="match status" value="1"/>
</dbReference>
<evidence type="ECO:0000259" key="8">
    <source>
        <dbReference type="Pfam" id="PF13632"/>
    </source>
</evidence>
<evidence type="ECO:0000256" key="3">
    <source>
        <dbReference type="ARBA" id="ARBA00022679"/>
    </source>
</evidence>
<dbReference type="RefSeq" id="WP_115692699.1">
    <property type="nucleotide sequence ID" value="NZ_CP031417.1"/>
</dbReference>
<dbReference type="KEGG" id="ptaw:DW352_18420"/>